<proteinExistence type="predicted"/>
<dbReference type="Pfam" id="PF00989">
    <property type="entry name" value="PAS"/>
    <property type="match status" value="1"/>
</dbReference>
<dbReference type="GO" id="GO:0046983">
    <property type="term" value="F:protein dimerization activity"/>
    <property type="evidence" value="ECO:0007669"/>
    <property type="project" value="InterPro"/>
</dbReference>
<evidence type="ECO:0000259" key="9">
    <source>
        <dbReference type="PROSITE" id="PS50888"/>
    </source>
</evidence>
<dbReference type="PANTHER" id="PTHR23043">
    <property type="entry name" value="HYPOXIA-INDUCIBLE FACTOR 1 ALPHA"/>
    <property type="match status" value="1"/>
</dbReference>
<feature type="domain" description="PAS" evidence="8">
    <location>
        <begin position="146"/>
        <end position="209"/>
    </location>
</feature>
<evidence type="ECO:0000313" key="11">
    <source>
        <dbReference type="Proteomes" id="UP001208570"/>
    </source>
</evidence>
<dbReference type="InterPro" id="IPR036638">
    <property type="entry name" value="HLH_DNA-bd_sf"/>
</dbReference>
<dbReference type="PROSITE" id="PS50112">
    <property type="entry name" value="PAS"/>
    <property type="match status" value="1"/>
</dbReference>
<dbReference type="SUPFAM" id="SSF55785">
    <property type="entry name" value="PYP-like sensor domain (PAS domain)"/>
    <property type="match status" value="1"/>
</dbReference>
<dbReference type="CDD" id="cd11391">
    <property type="entry name" value="bHLH_PAS"/>
    <property type="match status" value="1"/>
</dbReference>
<dbReference type="Pfam" id="PF23171">
    <property type="entry name" value="bHLH_HIF1A"/>
    <property type="match status" value="1"/>
</dbReference>
<keyword evidence="11" id="KW-1185">Reference proteome</keyword>
<dbReference type="PRINTS" id="PR00785">
    <property type="entry name" value="NCTRNSLOCATR"/>
</dbReference>
<keyword evidence="4" id="KW-0238">DNA-binding</keyword>
<dbReference type="NCBIfam" id="TIGR00229">
    <property type="entry name" value="sensory_box"/>
    <property type="match status" value="1"/>
</dbReference>
<feature type="domain" description="BHLH" evidence="9">
    <location>
        <begin position="38"/>
        <end position="91"/>
    </location>
</feature>
<dbReference type="InterPro" id="IPR000014">
    <property type="entry name" value="PAS"/>
</dbReference>
<dbReference type="Gene3D" id="3.30.450.20">
    <property type="entry name" value="PAS domain"/>
    <property type="match status" value="1"/>
</dbReference>
<comment type="subcellular location">
    <subcellularLocation>
        <location evidence="1">Nucleus</location>
    </subcellularLocation>
</comment>
<evidence type="ECO:0000256" key="1">
    <source>
        <dbReference type="ARBA" id="ARBA00004123"/>
    </source>
</evidence>
<keyword evidence="6" id="KW-0539">Nucleus</keyword>
<dbReference type="PROSITE" id="PS50888">
    <property type="entry name" value="BHLH"/>
    <property type="match status" value="1"/>
</dbReference>
<evidence type="ECO:0000313" key="10">
    <source>
        <dbReference type="EMBL" id="KAK2169671.1"/>
    </source>
</evidence>
<keyword evidence="5" id="KW-0804">Transcription</keyword>
<dbReference type="SMART" id="SM00353">
    <property type="entry name" value="HLH"/>
    <property type="match status" value="1"/>
</dbReference>
<dbReference type="GO" id="GO:0005737">
    <property type="term" value="C:cytoplasm"/>
    <property type="evidence" value="ECO:0007669"/>
    <property type="project" value="InterPro"/>
</dbReference>
<dbReference type="EMBL" id="JAODUP010000008">
    <property type="protein sequence ID" value="KAK2169671.1"/>
    <property type="molecule type" value="Genomic_DNA"/>
</dbReference>
<dbReference type="CDD" id="cd00130">
    <property type="entry name" value="PAS"/>
    <property type="match status" value="1"/>
</dbReference>
<keyword evidence="3" id="KW-0805">Transcription regulation</keyword>
<evidence type="ECO:0000256" key="3">
    <source>
        <dbReference type="ARBA" id="ARBA00023015"/>
    </source>
</evidence>
<dbReference type="GO" id="GO:0005667">
    <property type="term" value="C:transcription regulator complex"/>
    <property type="evidence" value="ECO:0007669"/>
    <property type="project" value="InterPro"/>
</dbReference>
<keyword evidence="2" id="KW-0677">Repeat</keyword>
<dbReference type="SUPFAM" id="SSF47459">
    <property type="entry name" value="HLH, helix-loop-helix DNA-binding domain"/>
    <property type="match status" value="1"/>
</dbReference>
<evidence type="ECO:0000259" key="8">
    <source>
        <dbReference type="PROSITE" id="PS50112"/>
    </source>
</evidence>
<dbReference type="InterPro" id="IPR013767">
    <property type="entry name" value="PAS_fold"/>
</dbReference>
<feature type="compositionally biased region" description="Acidic residues" evidence="7">
    <location>
        <begin position="216"/>
        <end position="227"/>
    </location>
</feature>
<feature type="region of interest" description="Disordered" evidence="7">
    <location>
        <begin position="209"/>
        <end position="230"/>
    </location>
</feature>
<dbReference type="PANTHER" id="PTHR23043:SF40">
    <property type="match status" value="1"/>
</dbReference>
<dbReference type="GO" id="GO:0000981">
    <property type="term" value="F:DNA-binding transcription factor activity, RNA polymerase II-specific"/>
    <property type="evidence" value="ECO:0007669"/>
    <property type="project" value="TreeGrafter"/>
</dbReference>
<evidence type="ECO:0000256" key="2">
    <source>
        <dbReference type="ARBA" id="ARBA00022737"/>
    </source>
</evidence>
<accession>A0AAD9KEC4</accession>
<dbReference type="GO" id="GO:0005634">
    <property type="term" value="C:nucleus"/>
    <property type="evidence" value="ECO:0007669"/>
    <property type="project" value="UniProtKB-SubCell"/>
</dbReference>
<gene>
    <name evidence="10" type="ORF">LSH36_8g14047</name>
</gene>
<sequence length="341" mass="39098">MYRPAAYWTKKVQVKVESSIDDDVDILPVHLDGWKNASKADKSRIAAKWRRDREVEYLDKLSALLPFPIDVTSKLDKGSILRLTITYLQLKNDVCRITGESRPQVFSQVTHVIDQHKTDHTYSHSNSKRDSGNMNQMLKVNEPELMLHALGGFLLYINRKGRILYVSENVNTHLGFHQYDMIGKKVLAFIHHDDHKELTKQFMISMPPSMSLPTTDEVDENEDEDPDSINPDTFVSQRPAFYLRMRYQIMKKGSKTKHTGYLLSQWSGRIRLAPSKSNPGHSSIVGMVTICRPLQSTSLLEIRLDGNMFMSRHTLDLKFTFCDPRFSLTAILAALMLVISE</sequence>
<dbReference type="AlphaFoldDB" id="A0AAD9KEC4"/>
<evidence type="ECO:0000256" key="5">
    <source>
        <dbReference type="ARBA" id="ARBA00023163"/>
    </source>
</evidence>
<protein>
    <submittedName>
        <fullName evidence="10">Uncharacterized protein</fullName>
    </submittedName>
</protein>
<comment type="caution">
    <text evidence="10">The sequence shown here is derived from an EMBL/GenBank/DDBJ whole genome shotgun (WGS) entry which is preliminary data.</text>
</comment>
<organism evidence="10 11">
    <name type="scientific">Paralvinella palmiformis</name>
    <dbReference type="NCBI Taxonomy" id="53620"/>
    <lineage>
        <taxon>Eukaryota</taxon>
        <taxon>Metazoa</taxon>
        <taxon>Spiralia</taxon>
        <taxon>Lophotrochozoa</taxon>
        <taxon>Annelida</taxon>
        <taxon>Polychaeta</taxon>
        <taxon>Sedentaria</taxon>
        <taxon>Canalipalpata</taxon>
        <taxon>Terebellida</taxon>
        <taxon>Terebelliformia</taxon>
        <taxon>Alvinellidae</taxon>
        <taxon>Paralvinella</taxon>
    </lineage>
</organism>
<evidence type="ECO:0000256" key="4">
    <source>
        <dbReference type="ARBA" id="ARBA00023125"/>
    </source>
</evidence>
<reference evidence="10" key="1">
    <citation type="journal article" date="2023" name="Mol. Biol. Evol.">
        <title>Third-Generation Sequencing Reveals the Adaptive Role of the Epigenome in Three Deep-Sea Polychaetes.</title>
        <authorList>
            <person name="Perez M."/>
            <person name="Aroh O."/>
            <person name="Sun Y."/>
            <person name="Lan Y."/>
            <person name="Juniper S.K."/>
            <person name="Young C.R."/>
            <person name="Angers B."/>
            <person name="Qian P.Y."/>
        </authorList>
    </citation>
    <scope>NUCLEOTIDE SEQUENCE</scope>
    <source>
        <strain evidence="10">P08H-3</strain>
    </source>
</reference>
<evidence type="ECO:0000256" key="6">
    <source>
        <dbReference type="ARBA" id="ARBA00023242"/>
    </source>
</evidence>
<dbReference type="SMART" id="SM00091">
    <property type="entry name" value="PAS"/>
    <property type="match status" value="1"/>
</dbReference>
<dbReference type="Gene3D" id="4.10.280.10">
    <property type="entry name" value="Helix-loop-helix DNA-binding domain"/>
    <property type="match status" value="1"/>
</dbReference>
<dbReference type="InterPro" id="IPR011598">
    <property type="entry name" value="bHLH_dom"/>
</dbReference>
<dbReference type="GO" id="GO:0000977">
    <property type="term" value="F:RNA polymerase II transcription regulatory region sequence-specific DNA binding"/>
    <property type="evidence" value="ECO:0007669"/>
    <property type="project" value="TreeGrafter"/>
</dbReference>
<dbReference type="InterPro" id="IPR001067">
    <property type="entry name" value="Nuc_translocat"/>
</dbReference>
<dbReference type="Proteomes" id="UP001208570">
    <property type="component" value="Unassembled WGS sequence"/>
</dbReference>
<dbReference type="InterPro" id="IPR035965">
    <property type="entry name" value="PAS-like_dom_sf"/>
</dbReference>
<name>A0AAD9KEC4_9ANNE</name>
<evidence type="ECO:0000256" key="7">
    <source>
        <dbReference type="SAM" id="MobiDB-lite"/>
    </source>
</evidence>